<organism evidence="5 6">
    <name type="scientific">Leifsonia aquatica</name>
    <name type="common">Corynebacterium aquaticum</name>
    <dbReference type="NCBI Taxonomy" id="144185"/>
    <lineage>
        <taxon>Bacteria</taxon>
        <taxon>Bacillati</taxon>
        <taxon>Actinomycetota</taxon>
        <taxon>Actinomycetes</taxon>
        <taxon>Micrococcales</taxon>
        <taxon>Microbacteriaceae</taxon>
        <taxon>Leifsonia</taxon>
    </lineage>
</organism>
<dbReference type="PANTHER" id="PTHR43130:SF3">
    <property type="entry name" value="HTH-TYPE TRANSCRIPTIONAL REGULATOR RV1931C"/>
    <property type="match status" value="1"/>
</dbReference>
<dbReference type="Pfam" id="PF12833">
    <property type="entry name" value="HTH_18"/>
    <property type="match status" value="1"/>
</dbReference>
<name>A0A7W4YK90_LEIAQ</name>
<dbReference type="RefSeq" id="WP_021763493.1">
    <property type="nucleotide sequence ID" value="NZ_JACHVP010000004.1"/>
</dbReference>
<dbReference type="AlphaFoldDB" id="A0A7W4YK90"/>
<evidence type="ECO:0000256" key="1">
    <source>
        <dbReference type="ARBA" id="ARBA00023015"/>
    </source>
</evidence>
<dbReference type="Pfam" id="PF01965">
    <property type="entry name" value="DJ-1_PfpI"/>
    <property type="match status" value="1"/>
</dbReference>
<sequence>MDRDRHLAAVIVPDTALLFETAVPISVFGVDRTVTGAPPLRVVAVSEADTSATTGGLSLTGLSGLGAADDAGVVIVPNWPDPESRPSDALVGVLKRAVDDGATVMGLCSGAYALAYAGLLDGHRAITHWRWVHDFANRFPNTVVDDSGLYVDEGNVITSAGTAAGLDACLHYVRREWGSAAANAIARRMVTAPHRHGSQNQFAQPEPLRSASPTIAAIQERVIANLPRALTVDDLARWYGTSRRTLDRDFTATVGQSAMQWILRQRVLTAQELLETTTLTVEQVAHRTGFSSATALRPAFRNALGISPQQYRRAFAPLED</sequence>
<dbReference type="InterPro" id="IPR018062">
    <property type="entry name" value="HTH_AraC-typ_CS"/>
</dbReference>
<comment type="caution">
    <text evidence="5">The sequence shown here is derived from an EMBL/GenBank/DDBJ whole genome shotgun (WGS) entry which is preliminary data.</text>
</comment>
<dbReference type="PANTHER" id="PTHR43130">
    <property type="entry name" value="ARAC-FAMILY TRANSCRIPTIONAL REGULATOR"/>
    <property type="match status" value="1"/>
</dbReference>
<feature type="domain" description="HTH araC/xylS-type" evidence="4">
    <location>
        <begin position="216"/>
        <end position="314"/>
    </location>
</feature>
<dbReference type="PROSITE" id="PS00041">
    <property type="entry name" value="HTH_ARAC_FAMILY_1"/>
    <property type="match status" value="1"/>
</dbReference>
<accession>A0A7W4YK90</accession>
<dbReference type="SUPFAM" id="SSF52317">
    <property type="entry name" value="Class I glutamine amidotransferase-like"/>
    <property type="match status" value="1"/>
</dbReference>
<evidence type="ECO:0000256" key="2">
    <source>
        <dbReference type="ARBA" id="ARBA00023125"/>
    </source>
</evidence>
<evidence type="ECO:0000313" key="6">
    <source>
        <dbReference type="Proteomes" id="UP000538196"/>
    </source>
</evidence>
<protein>
    <submittedName>
        <fullName evidence="5">Transcriptional regulator GlxA family with amidase domain</fullName>
    </submittedName>
</protein>
<keyword evidence="3" id="KW-0804">Transcription</keyword>
<evidence type="ECO:0000259" key="4">
    <source>
        <dbReference type="PROSITE" id="PS01124"/>
    </source>
</evidence>
<dbReference type="Proteomes" id="UP000538196">
    <property type="component" value="Unassembled WGS sequence"/>
</dbReference>
<keyword evidence="6" id="KW-1185">Reference proteome</keyword>
<evidence type="ECO:0000313" key="5">
    <source>
        <dbReference type="EMBL" id="MBB2968886.1"/>
    </source>
</evidence>
<keyword evidence="2" id="KW-0238">DNA-binding</keyword>
<dbReference type="InterPro" id="IPR018060">
    <property type="entry name" value="HTH_AraC"/>
</dbReference>
<dbReference type="SMART" id="SM00342">
    <property type="entry name" value="HTH_ARAC"/>
    <property type="match status" value="1"/>
</dbReference>
<dbReference type="InterPro" id="IPR052158">
    <property type="entry name" value="INH-QAR"/>
</dbReference>
<evidence type="ECO:0000256" key="3">
    <source>
        <dbReference type="ARBA" id="ARBA00023163"/>
    </source>
</evidence>
<keyword evidence="1" id="KW-0805">Transcription regulation</keyword>
<dbReference type="InterPro" id="IPR029062">
    <property type="entry name" value="Class_I_gatase-like"/>
</dbReference>
<gene>
    <name evidence="5" type="ORF">FHX33_003662</name>
</gene>
<dbReference type="CDD" id="cd03137">
    <property type="entry name" value="GATase1_AraC_1"/>
    <property type="match status" value="1"/>
</dbReference>
<dbReference type="GO" id="GO:0003700">
    <property type="term" value="F:DNA-binding transcription factor activity"/>
    <property type="evidence" value="ECO:0007669"/>
    <property type="project" value="InterPro"/>
</dbReference>
<dbReference type="SUPFAM" id="SSF46689">
    <property type="entry name" value="Homeodomain-like"/>
    <property type="match status" value="2"/>
</dbReference>
<reference evidence="5 6" key="1">
    <citation type="submission" date="2020-08" db="EMBL/GenBank/DDBJ databases">
        <title>Sequencing the genomes of 1000 actinobacteria strains.</title>
        <authorList>
            <person name="Klenk H.-P."/>
        </authorList>
    </citation>
    <scope>NUCLEOTIDE SEQUENCE [LARGE SCALE GENOMIC DNA]</scope>
    <source>
        <strain evidence="5 6">DSM 20146</strain>
    </source>
</reference>
<dbReference type="InterPro" id="IPR002818">
    <property type="entry name" value="DJ-1/PfpI"/>
</dbReference>
<dbReference type="EMBL" id="JACHVP010000004">
    <property type="protein sequence ID" value="MBB2968886.1"/>
    <property type="molecule type" value="Genomic_DNA"/>
</dbReference>
<dbReference type="InterPro" id="IPR009057">
    <property type="entry name" value="Homeodomain-like_sf"/>
</dbReference>
<proteinExistence type="predicted"/>
<dbReference type="GO" id="GO:0043565">
    <property type="term" value="F:sequence-specific DNA binding"/>
    <property type="evidence" value="ECO:0007669"/>
    <property type="project" value="InterPro"/>
</dbReference>
<dbReference type="Gene3D" id="1.10.10.60">
    <property type="entry name" value="Homeodomain-like"/>
    <property type="match status" value="1"/>
</dbReference>
<dbReference type="PROSITE" id="PS01124">
    <property type="entry name" value="HTH_ARAC_FAMILY_2"/>
    <property type="match status" value="1"/>
</dbReference>
<dbReference type="Gene3D" id="3.40.50.880">
    <property type="match status" value="1"/>
</dbReference>